<dbReference type="InterPro" id="IPR001753">
    <property type="entry name" value="Enoyl-CoA_hydra/iso"/>
</dbReference>
<comment type="similarity">
    <text evidence="1">Belongs to the enoyl-CoA hydratase/isomerase family.</text>
</comment>
<dbReference type="PANTHER" id="PTHR11941:SF169">
    <property type="entry name" value="(7AS)-7A-METHYL-1,5-DIOXO-2,3,5,6,7,7A-HEXAHYDRO-1H-INDENE-CARBOXYL-COA HYDROLASE"/>
    <property type="match status" value="1"/>
</dbReference>
<dbReference type="Gene3D" id="3.90.226.10">
    <property type="entry name" value="2-enoyl-CoA Hydratase, Chain A, domain 1"/>
    <property type="match status" value="1"/>
</dbReference>
<dbReference type="CDD" id="cd06558">
    <property type="entry name" value="crotonase-like"/>
    <property type="match status" value="1"/>
</dbReference>
<evidence type="ECO:0000313" key="4">
    <source>
        <dbReference type="EMBL" id="CAB4334452.1"/>
    </source>
</evidence>
<protein>
    <submittedName>
        <fullName evidence="4">Unannotated protein</fullName>
    </submittedName>
</protein>
<dbReference type="Gene3D" id="1.10.12.10">
    <property type="entry name" value="Lyase 2-enoyl-coa Hydratase, Chain A, domain 2"/>
    <property type="match status" value="1"/>
</dbReference>
<dbReference type="FunFam" id="3.90.226.10:FF:000009">
    <property type="entry name" value="Carnitinyl-CoA dehydratase"/>
    <property type="match status" value="1"/>
</dbReference>
<sequence>MQLLQHDRVALIQLDRPKMNVLSRQMQDDIAQVCAEVTKNPRTRAVVFWGGDHNFAAGADVKEMVHWDLATARAQAPGLHSAFDAVAALEVPTIAAITGYALGGGCELALACDMRIAAENATLGQPEILLGIIPGAGGTQRLSRLVGPSQAKDLIFTGRFVLAPEALEMGLVNEVVAPDRVLARAMELAARLSFGPKHAMAAAKKAIDVGLGLELAQGLELEQQLFAELFGTTDQVTGMQSFIEHGPGKAEFE</sequence>
<keyword evidence="3" id="KW-0456">Lyase</keyword>
<dbReference type="GO" id="GO:0016836">
    <property type="term" value="F:hydro-lyase activity"/>
    <property type="evidence" value="ECO:0007669"/>
    <property type="project" value="UniProtKB-ARBA"/>
</dbReference>
<dbReference type="FunFam" id="1.10.12.10:FF:000001">
    <property type="entry name" value="Probable enoyl-CoA hydratase, mitochondrial"/>
    <property type="match status" value="1"/>
</dbReference>
<evidence type="ECO:0000256" key="3">
    <source>
        <dbReference type="ARBA" id="ARBA00023239"/>
    </source>
</evidence>
<accession>A0A6J5YZZ5</accession>
<gene>
    <name evidence="4" type="ORF">UFOPK3770_00457</name>
</gene>
<organism evidence="4">
    <name type="scientific">freshwater metagenome</name>
    <dbReference type="NCBI Taxonomy" id="449393"/>
    <lineage>
        <taxon>unclassified sequences</taxon>
        <taxon>metagenomes</taxon>
        <taxon>ecological metagenomes</taxon>
    </lineage>
</organism>
<proteinExistence type="inferred from homology"/>
<dbReference type="Pfam" id="PF00378">
    <property type="entry name" value="ECH_1"/>
    <property type="match status" value="1"/>
</dbReference>
<evidence type="ECO:0000256" key="2">
    <source>
        <dbReference type="ARBA" id="ARBA00023098"/>
    </source>
</evidence>
<name>A0A6J5YZZ5_9ZZZZ</name>
<dbReference type="PANTHER" id="PTHR11941">
    <property type="entry name" value="ENOYL-COA HYDRATASE-RELATED"/>
    <property type="match status" value="1"/>
</dbReference>
<dbReference type="InterPro" id="IPR014748">
    <property type="entry name" value="Enoyl-CoA_hydra_C"/>
</dbReference>
<dbReference type="InterPro" id="IPR018376">
    <property type="entry name" value="Enoyl-CoA_hyd/isom_CS"/>
</dbReference>
<dbReference type="SUPFAM" id="SSF52096">
    <property type="entry name" value="ClpP/crotonase"/>
    <property type="match status" value="1"/>
</dbReference>
<dbReference type="AlphaFoldDB" id="A0A6J5YZZ5"/>
<dbReference type="GO" id="GO:0006635">
    <property type="term" value="P:fatty acid beta-oxidation"/>
    <property type="evidence" value="ECO:0007669"/>
    <property type="project" value="TreeGrafter"/>
</dbReference>
<evidence type="ECO:0000256" key="1">
    <source>
        <dbReference type="ARBA" id="ARBA00005254"/>
    </source>
</evidence>
<dbReference type="EMBL" id="CAESAJ010000032">
    <property type="protein sequence ID" value="CAB4334452.1"/>
    <property type="molecule type" value="Genomic_DNA"/>
</dbReference>
<keyword evidence="2" id="KW-0443">Lipid metabolism</keyword>
<dbReference type="PROSITE" id="PS00166">
    <property type="entry name" value="ENOYL_COA_HYDRATASE"/>
    <property type="match status" value="1"/>
</dbReference>
<dbReference type="InterPro" id="IPR029045">
    <property type="entry name" value="ClpP/crotonase-like_dom_sf"/>
</dbReference>
<reference evidence="4" key="1">
    <citation type="submission" date="2020-05" db="EMBL/GenBank/DDBJ databases">
        <authorList>
            <person name="Chiriac C."/>
            <person name="Salcher M."/>
            <person name="Ghai R."/>
            <person name="Kavagutti S V."/>
        </authorList>
    </citation>
    <scope>NUCLEOTIDE SEQUENCE</scope>
</reference>